<dbReference type="Gene3D" id="3.30.720.120">
    <property type="match status" value="1"/>
</dbReference>
<organism evidence="2 3">
    <name type="scientific">Saezia sanguinis</name>
    <dbReference type="NCBI Taxonomy" id="1965230"/>
    <lineage>
        <taxon>Bacteria</taxon>
        <taxon>Pseudomonadati</taxon>
        <taxon>Pseudomonadota</taxon>
        <taxon>Betaproteobacteria</taxon>
        <taxon>Burkholderiales</taxon>
        <taxon>Saeziaceae</taxon>
        <taxon>Saezia</taxon>
    </lineage>
</organism>
<dbReference type="InterPro" id="IPR029068">
    <property type="entry name" value="Glyas_Bleomycin-R_OHBP_Dase"/>
</dbReference>
<dbReference type="EMBL" id="PQSP01000012">
    <property type="protein sequence ID" value="RUS65482.1"/>
    <property type="molecule type" value="Genomic_DNA"/>
</dbReference>
<reference evidence="2 3" key="1">
    <citation type="submission" date="2018-01" db="EMBL/GenBank/DDBJ databases">
        <title>Saezia sanguinis gen. nov., sp. nov., in the order Burkholderiales isolated from human blood.</title>
        <authorList>
            <person name="Medina-Pascual M.J."/>
            <person name="Valdezate S."/>
            <person name="Monzon S."/>
            <person name="Cuesta I."/>
            <person name="Carrasco G."/>
            <person name="Villalon P."/>
            <person name="Saez-Nieto J.A."/>
        </authorList>
    </citation>
    <scope>NUCLEOTIDE SEQUENCE [LARGE SCALE GENOMIC DNA]</scope>
    <source>
        <strain evidence="2 3">CNM695-12</strain>
    </source>
</reference>
<dbReference type="SUPFAM" id="SSF54593">
    <property type="entry name" value="Glyoxalase/Bleomycin resistance protein/Dihydroxybiphenyl dioxygenase"/>
    <property type="match status" value="1"/>
</dbReference>
<dbReference type="RefSeq" id="WP_126981093.1">
    <property type="nucleotide sequence ID" value="NZ_PQSP01000012.1"/>
</dbReference>
<accession>A0A433S9T7</accession>
<name>A0A433S9T7_9BURK</name>
<keyword evidence="3" id="KW-1185">Reference proteome</keyword>
<feature type="domain" description="VOC" evidence="1">
    <location>
        <begin position="4"/>
        <end position="124"/>
    </location>
</feature>
<dbReference type="Gene3D" id="3.30.720.110">
    <property type="match status" value="1"/>
</dbReference>
<dbReference type="InterPro" id="IPR037523">
    <property type="entry name" value="VOC_core"/>
</dbReference>
<comment type="caution">
    <text evidence="2">The sequence shown here is derived from an EMBL/GenBank/DDBJ whole genome shotgun (WGS) entry which is preliminary data.</text>
</comment>
<dbReference type="InterPro" id="IPR026275">
    <property type="entry name" value="Glyoxalase/dOase/EhpR"/>
</dbReference>
<evidence type="ECO:0000313" key="2">
    <source>
        <dbReference type="EMBL" id="RUS65482.1"/>
    </source>
</evidence>
<evidence type="ECO:0000259" key="1">
    <source>
        <dbReference type="PROSITE" id="PS51819"/>
    </source>
</evidence>
<dbReference type="PIRSF" id="PIRSF039020">
    <property type="entry name" value="EhpR"/>
    <property type="match status" value="1"/>
</dbReference>
<dbReference type="OrthoDB" id="9806945at2"/>
<dbReference type="AlphaFoldDB" id="A0A433S9T7"/>
<protein>
    <submittedName>
        <fullName evidence="2">Phenazine antibiotic resistance protein EhpR</fullName>
    </submittedName>
</protein>
<gene>
    <name evidence="2" type="primary">ehpR</name>
    <name evidence="2" type="ORF">CUZ56_02939</name>
</gene>
<dbReference type="PANTHER" id="PTHR36503:SF1">
    <property type="entry name" value="BLR2520 PROTEIN"/>
    <property type="match status" value="1"/>
</dbReference>
<sequence length="128" mass="14428">MSPSTALTILYVNNPQTCARFYRQIFDREPLEASPTFVMFKINDNMLLGLWSQHTMQPATSATAGAMELALPVASDTLVDTTYQNWKNAGIEGLQFIQPPTRMEFGYNFVAQDPDGHRLRIFHAADEN</sequence>
<dbReference type="Proteomes" id="UP000286947">
    <property type="component" value="Unassembled WGS sequence"/>
</dbReference>
<proteinExistence type="predicted"/>
<dbReference type="InterPro" id="IPR004360">
    <property type="entry name" value="Glyas_Fos-R_dOase_dom"/>
</dbReference>
<evidence type="ECO:0000313" key="3">
    <source>
        <dbReference type="Proteomes" id="UP000286947"/>
    </source>
</evidence>
<dbReference type="PANTHER" id="PTHR36503">
    <property type="entry name" value="BLR2520 PROTEIN"/>
    <property type="match status" value="1"/>
</dbReference>
<dbReference type="Pfam" id="PF00903">
    <property type="entry name" value="Glyoxalase"/>
    <property type="match status" value="1"/>
</dbReference>
<dbReference type="PROSITE" id="PS51819">
    <property type="entry name" value="VOC"/>
    <property type="match status" value="1"/>
</dbReference>